<organism evidence="2 3">
    <name type="scientific">Muraenolepis orangiensis</name>
    <name type="common">Patagonian moray cod</name>
    <dbReference type="NCBI Taxonomy" id="630683"/>
    <lineage>
        <taxon>Eukaryota</taxon>
        <taxon>Metazoa</taxon>
        <taxon>Chordata</taxon>
        <taxon>Craniata</taxon>
        <taxon>Vertebrata</taxon>
        <taxon>Euteleostomi</taxon>
        <taxon>Actinopterygii</taxon>
        <taxon>Neopterygii</taxon>
        <taxon>Teleostei</taxon>
        <taxon>Neoteleostei</taxon>
        <taxon>Acanthomorphata</taxon>
        <taxon>Zeiogadaria</taxon>
        <taxon>Gadariae</taxon>
        <taxon>Gadiformes</taxon>
        <taxon>Muraenolepidoidei</taxon>
        <taxon>Muraenolepididae</taxon>
        <taxon>Muraenolepis</taxon>
    </lineage>
</organism>
<evidence type="ECO:0000256" key="1">
    <source>
        <dbReference type="SAM" id="MobiDB-lite"/>
    </source>
</evidence>
<dbReference type="EMBL" id="JANIIK010000037">
    <property type="protein sequence ID" value="KAJ3611348.1"/>
    <property type="molecule type" value="Genomic_DNA"/>
</dbReference>
<sequence length="68" mass="7777">RAPVCPECRQQSTPPPRHLVLVWVVTTGTEEEHVELHTEVVLRVIPSPRCGSRHPLLPRPRYHPRDSA</sequence>
<evidence type="ECO:0000313" key="3">
    <source>
        <dbReference type="Proteomes" id="UP001148018"/>
    </source>
</evidence>
<dbReference type="Proteomes" id="UP001148018">
    <property type="component" value="Unassembled WGS sequence"/>
</dbReference>
<feature type="region of interest" description="Disordered" evidence="1">
    <location>
        <begin position="49"/>
        <end position="68"/>
    </location>
</feature>
<reference evidence="2" key="1">
    <citation type="submission" date="2022-07" db="EMBL/GenBank/DDBJ databases">
        <title>Chromosome-level genome of Muraenolepis orangiensis.</title>
        <authorList>
            <person name="Kim J."/>
        </authorList>
    </citation>
    <scope>NUCLEOTIDE SEQUENCE</scope>
    <source>
        <strain evidence="2">KU_S4_2022</strain>
        <tissue evidence="2">Muscle</tissue>
    </source>
</reference>
<keyword evidence="3" id="KW-1185">Reference proteome</keyword>
<evidence type="ECO:0000313" key="2">
    <source>
        <dbReference type="EMBL" id="KAJ3611348.1"/>
    </source>
</evidence>
<name>A0A9Q0ES16_9TELE</name>
<protein>
    <submittedName>
        <fullName evidence="2">Uncharacterized protein</fullName>
    </submittedName>
</protein>
<comment type="caution">
    <text evidence="2">The sequence shown here is derived from an EMBL/GenBank/DDBJ whole genome shotgun (WGS) entry which is preliminary data.</text>
</comment>
<accession>A0A9Q0ES16</accession>
<dbReference type="AlphaFoldDB" id="A0A9Q0ES16"/>
<gene>
    <name evidence="2" type="ORF">NHX12_021364</name>
</gene>
<proteinExistence type="predicted"/>
<feature type="non-terminal residue" evidence="2">
    <location>
        <position position="68"/>
    </location>
</feature>
<feature type="non-terminal residue" evidence="2">
    <location>
        <position position="1"/>
    </location>
</feature>